<evidence type="ECO:0000259" key="3">
    <source>
        <dbReference type="Pfam" id="PF01757"/>
    </source>
</evidence>
<evidence type="ECO:0000256" key="2">
    <source>
        <dbReference type="SAM" id="Phobius"/>
    </source>
</evidence>
<sequence length="391" mass="43503">MEMVMKDLTSRIRLVPPIALTVGLCATVMRFLVGGPLNFLWNLGYYPNCQNYWWRDLLFLGNFYADEPVCLGQAWYLGTDTQLYLVAPLIIFPLYFLKKFGKAWLFLLTAASAIIPAAIIYQYNLPPTSLTNLFLSMEKNNEYMLKIYPMPWTRASPWLVGVWLGYIIYRQGNNRYKMNALTVTVGWTVAAITGLLVVFGMYSYNRVVVPMPYEVMTQVVYGGGHRLAWGAALAWMVFACHNGYGGLVDGFLSHPVWQPVSRLTYTTYLLVLPLQSIILCNTSKGGAYYFTHLNTITSTVGAVVLTLPLSLLLSLLTESPVVGLERMLLRPNHNTPRPAPPSEEKAAPPPPVNPAFPDGERAKEGTTTTTTTSGVGFSNPVFTVEEVVKGS</sequence>
<accession>A0AAW0S8T3</accession>
<feature type="compositionally biased region" description="Pro residues" evidence="1">
    <location>
        <begin position="337"/>
        <end position="354"/>
    </location>
</feature>
<keyword evidence="2" id="KW-0472">Membrane</keyword>
<evidence type="ECO:0000256" key="1">
    <source>
        <dbReference type="SAM" id="MobiDB-lite"/>
    </source>
</evidence>
<comment type="caution">
    <text evidence="4">The sequence shown here is derived from an EMBL/GenBank/DDBJ whole genome shotgun (WGS) entry which is preliminary data.</text>
</comment>
<keyword evidence="2" id="KW-1133">Transmembrane helix</keyword>
<dbReference type="GO" id="GO:0016747">
    <property type="term" value="F:acyltransferase activity, transferring groups other than amino-acyl groups"/>
    <property type="evidence" value="ECO:0007669"/>
    <property type="project" value="InterPro"/>
</dbReference>
<feature type="transmembrane region" description="Helical" evidence="2">
    <location>
        <begin position="152"/>
        <end position="169"/>
    </location>
</feature>
<feature type="region of interest" description="Disordered" evidence="1">
    <location>
        <begin position="332"/>
        <end position="378"/>
    </location>
</feature>
<organism evidence="4 5">
    <name type="scientific">Scylla paramamosain</name>
    <name type="common">Mud crab</name>
    <dbReference type="NCBI Taxonomy" id="85552"/>
    <lineage>
        <taxon>Eukaryota</taxon>
        <taxon>Metazoa</taxon>
        <taxon>Ecdysozoa</taxon>
        <taxon>Arthropoda</taxon>
        <taxon>Crustacea</taxon>
        <taxon>Multicrustacea</taxon>
        <taxon>Malacostraca</taxon>
        <taxon>Eumalacostraca</taxon>
        <taxon>Eucarida</taxon>
        <taxon>Decapoda</taxon>
        <taxon>Pleocyemata</taxon>
        <taxon>Brachyura</taxon>
        <taxon>Eubrachyura</taxon>
        <taxon>Portunoidea</taxon>
        <taxon>Portunidae</taxon>
        <taxon>Portuninae</taxon>
        <taxon>Scylla</taxon>
    </lineage>
</organism>
<reference evidence="4 5" key="1">
    <citation type="submission" date="2023-03" db="EMBL/GenBank/DDBJ databases">
        <title>High-quality genome of Scylla paramamosain provides insights in environmental adaptation.</title>
        <authorList>
            <person name="Zhang L."/>
        </authorList>
    </citation>
    <scope>NUCLEOTIDE SEQUENCE [LARGE SCALE GENOMIC DNA]</scope>
    <source>
        <strain evidence="4">LZ_2023a</strain>
        <tissue evidence="4">Muscle</tissue>
    </source>
</reference>
<dbReference type="PANTHER" id="PTHR11161">
    <property type="entry name" value="O-ACYLTRANSFERASE"/>
    <property type="match status" value="1"/>
</dbReference>
<dbReference type="Pfam" id="PF01757">
    <property type="entry name" value="Acyl_transf_3"/>
    <property type="match status" value="1"/>
</dbReference>
<feature type="transmembrane region" description="Helical" evidence="2">
    <location>
        <begin position="268"/>
        <end position="290"/>
    </location>
</feature>
<feature type="transmembrane region" description="Helical" evidence="2">
    <location>
        <begin position="227"/>
        <end position="247"/>
    </location>
</feature>
<gene>
    <name evidence="4" type="ORF">O3P69_016250</name>
</gene>
<feature type="transmembrane region" description="Helical" evidence="2">
    <location>
        <begin position="12"/>
        <end position="33"/>
    </location>
</feature>
<dbReference type="AlphaFoldDB" id="A0AAW0S8T3"/>
<proteinExistence type="predicted"/>
<dbReference type="PANTHER" id="PTHR11161:SF0">
    <property type="entry name" value="O-ACYLTRANSFERASE LIKE PROTEIN"/>
    <property type="match status" value="1"/>
</dbReference>
<evidence type="ECO:0000313" key="4">
    <source>
        <dbReference type="EMBL" id="KAK8371735.1"/>
    </source>
</evidence>
<protein>
    <recommendedName>
        <fullName evidence="3">Acyltransferase 3 domain-containing protein</fullName>
    </recommendedName>
</protein>
<dbReference type="InterPro" id="IPR052728">
    <property type="entry name" value="O2_lipid_transport_reg"/>
</dbReference>
<feature type="transmembrane region" description="Helical" evidence="2">
    <location>
        <begin position="296"/>
        <end position="317"/>
    </location>
</feature>
<feature type="transmembrane region" description="Helical" evidence="2">
    <location>
        <begin position="104"/>
        <end position="123"/>
    </location>
</feature>
<dbReference type="Proteomes" id="UP001487740">
    <property type="component" value="Unassembled WGS sequence"/>
</dbReference>
<feature type="transmembrane region" description="Helical" evidence="2">
    <location>
        <begin position="81"/>
        <end position="97"/>
    </location>
</feature>
<evidence type="ECO:0000313" key="5">
    <source>
        <dbReference type="Proteomes" id="UP001487740"/>
    </source>
</evidence>
<keyword evidence="2" id="KW-0812">Transmembrane</keyword>
<dbReference type="InterPro" id="IPR002656">
    <property type="entry name" value="Acyl_transf_3_dom"/>
</dbReference>
<name>A0AAW0S8T3_SCYPA</name>
<dbReference type="EMBL" id="JARAKH010006414">
    <property type="protein sequence ID" value="KAK8371735.1"/>
    <property type="molecule type" value="Genomic_DNA"/>
</dbReference>
<feature type="domain" description="Acyltransferase 3" evidence="3">
    <location>
        <begin position="13"/>
        <end position="314"/>
    </location>
</feature>
<feature type="transmembrane region" description="Helical" evidence="2">
    <location>
        <begin position="181"/>
        <end position="204"/>
    </location>
</feature>
<keyword evidence="5" id="KW-1185">Reference proteome</keyword>